<evidence type="ECO:0008006" key="3">
    <source>
        <dbReference type="Google" id="ProtNLM"/>
    </source>
</evidence>
<dbReference type="OrthoDB" id="226336at2157"/>
<evidence type="ECO:0000313" key="2">
    <source>
        <dbReference type="Proteomes" id="UP000614221"/>
    </source>
</evidence>
<comment type="caution">
    <text evidence="1">The sequence shown here is derived from an EMBL/GenBank/DDBJ whole genome shotgun (WGS) entry which is preliminary data.</text>
</comment>
<evidence type="ECO:0000313" key="1">
    <source>
        <dbReference type="EMBL" id="GGK84067.1"/>
    </source>
</evidence>
<sequence length="424" mass="48548">MSRADIWNATPPHGDSIKLANLPEPPENYDELYSELDLQVERIPPLEEVIVKQAEDQWTNSLADVVGKVCIRGHYMPSIEHENQYSTKFDPIESLNIYMYLQLSPNGQTNLSRKSKWSDGFCDSLDISKPVSQPTVGRIKNRVQERTPSWADYFDRVCDDVFIQVQGTEYEDWFDDPPTVTFDGGAVPEVKKISRRLRRYIYPFIKLNRGHDTKYSKDKLLKILAAAGRWGCQPNQAADAMELKDWNHGQDVPDSASLFYNIWPMKMQQVMEMFIVCHEALFRLASRYESFGGDIEVAIDITDWPTFGDPNASNGISGTKPERNFSHAWQYATLSLVGDRVPMTLAAIPVQQRKNANIAMRKLFTYADSKFDIDRVYLDSGFYETKFRKVCDDFDMNFVIKAKEQADAVEQSCMLDLADGRCGF</sequence>
<gene>
    <name evidence="1" type="ORF">GCM10009067_40380</name>
</gene>
<dbReference type="RefSeq" id="WP_188980773.1">
    <property type="nucleotide sequence ID" value="NZ_BMPD01000011.1"/>
</dbReference>
<reference evidence="1" key="1">
    <citation type="journal article" date="2014" name="Int. J. Syst. Evol. Microbiol.">
        <title>Complete genome sequence of Corynebacterium casei LMG S-19264T (=DSM 44701T), isolated from a smear-ripened cheese.</title>
        <authorList>
            <consortium name="US DOE Joint Genome Institute (JGI-PGF)"/>
            <person name="Walter F."/>
            <person name="Albersmeier A."/>
            <person name="Kalinowski J."/>
            <person name="Ruckert C."/>
        </authorList>
    </citation>
    <scope>NUCLEOTIDE SEQUENCE</scope>
    <source>
        <strain evidence="1">JCM 19018</strain>
    </source>
</reference>
<protein>
    <recommendedName>
        <fullName evidence="3">Transposase IS4-like domain-containing protein</fullName>
    </recommendedName>
</protein>
<dbReference type="Proteomes" id="UP000614221">
    <property type="component" value="Unassembled WGS sequence"/>
</dbReference>
<dbReference type="AlphaFoldDB" id="A0A830F4Q6"/>
<accession>A0A830F4Q6</accession>
<reference evidence="1" key="2">
    <citation type="submission" date="2020-09" db="EMBL/GenBank/DDBJ databases">
        <authorList>
            <person name="Sun Q."/>
            <person name="Ohkuma M."/>
        </authorList>
    </citation>
    <scope>NUCLEOTIDE SEQUENCE</scope>
    <source>
        <strain evidence="1">JCM 19018</strain>
    </source>
</reference>
<proteinExistence type="predicted"/>
<name>A0A830F4Q6_9EURY</name>
<organism evidence="1 2">
    <name type="scientific">Haloarcula sebkhae</name>
    <dbReference type="NCBI Taxonomy" id="932660"/>
    <lineage>
        <taxon>Archaea</taxon>
        <taxon>Methanobacteriati</taxon>
        <taxon>Methanobacteriota</taxon>
        <taxon>Stenosarchaea group</taxon>
        <taxon>Halobacteria</taxon>
        <taxon>Halobacteriales</taxon>
        <taxon>Haloarculaceae</taxon>
        <taxon>Haloarcula</taxon>
    </lineage>
</organism>
<dbReference type="EMBL" id="BMPD01000011">
    <property type="protein sequence ID" value="GGK84067.1"/>
    <property type="molecule type" value="Genomic_DNA"/>
</dbReference>